<keyword evidence="4" id="KW-0997">Cell inner membrane</keyword>
<dbReference type="InterPro" id="IPR006311">
    <property type="entry name" value="TAT_signal"/>
</dbReference>
<dbReference type="AlphaFoldDB" id="A0A2U8GSY6"/>
<sequence length="460" mass="50814">MKDENLYRPYAADVALGRCSCGQHGSQHEHDAEAARARSLRGEKAESLSTDFVEAALVRALFPQDATRRRFLKAVGANAAMAAIASMMPISDLQAMTLEKAGPLEKKDLTVGFLPITCATPIIFAGAADFYGREGLNVTLQKTAGWAIVRDKVLAKEFDASHMLSPMPLAISLGAGSTAAPMVMPVMENINGNAITLHVKHKNNRDPRNWKGMKFAIPFDYSMHNFLLRHYFAAHGLDPDKDVQLRVMAPPDMVANMRSGNLDGFIVAEPFNQRAVYEKVGFIHLLTSQIWDNHPCCAFAATEDFVNQNPNTFAALVRSIIRATAYVNKAENRKGVAEMIAPANYLNQPQTVVEQVLVGRYADGLGRVLSEPNRIAFDPFPWHSMGVWMLTQMKRWGYIKGDVNYQDIAERVYLATDAKKRMAELGLEAPAQTYKKHMILGKEFDPAQPEAYLKGLSAGA</sequence>
<comment type="subcellular location">
    <subcellularLocation>
        <location evidence="1">Endomembrane system</location>
    </subcellularLocation>
</comment>
<keyword evidence="5" id="KW-0472">Membrane</keyword>
<name>A0A2U8GSY6_9RHOO</name>
<dbReference type="Pfam" id="PF13379">
    <property type="entry name" value="NMT1_2"/>
    <property type="match status" value="1"/>
</dbReference>
<dbReference type="Proteomes" id="UP000244930">
    <property type="component" value="Chromosome"/>
</dbReference>
<reference evidence="7 8" key="1">
    <citation type="submission" date="2017-06" db="EMBL/GenBank/DDBJ databases">
        <title>Azoarcus.</title>
        <authorList>
            <person name="Woo J.-H."/>
            <person name="Kim H.-S."/>
        </authorList>
    </citation>
    <scope>NUCLEOTIDE SEQUENCE [LARGE SCALE GENOMIC DNA]</scope>
    <source>
        <strain evidence="7 8">TSPY31</strain>
    </source>
</reference>
<keyword evidence="2" id="KW-0813">Transport</keyword>
<evidence type="ECO:0000256" key="5">
    <source>
        <dbReference type="ARBA" id="ARBA00023136"/>
    </source>
</evidence>
<dbReference type="KEGG" id="acom:CEW83_14975"/>
<proteinExistence type="inferred from homology"/>
<comment type="similarity">
    <text evidence="6">Belongs to the CmpA/NrtA family.</text>
</comment>
<dbReference type="EMBL" id="CP022187">
    <property type="protein sequence ID" value="AWI76353.1"/>
    <property type="molecule type" value="Genomic_DNA"/>
</dbReference>
<dbReference type="PROSITE" id="PS51318">
    <property type="entry name" value="TAT"/>
    <property type="match status" value="1"/>
</dbReference>
<evidence type="ECO:0000313" key="7">
    <source>
        <dbReference type="EMBL" id="AWI76353.1"/>
    </source>
</evidence>
<keyword evidence="8" id="KW-1185">Reference proteome</keyword>
<dbReference type="PANTHER" id="PTHR30024:SF43">
    <property type="entry name" value="BLL4572 PROTEIN"/>
    <property type="match status" value="1"/>
</dbReference>
<keyword evidence="3" id="KW-1003">Cell membrane</keyword>
<dbReference type="CDD" id="cd13553">
    <property type="entry name" value="PBP2_NrtA_CpmA_like"/>
    <property type="match status" value="1"/>
</dbReference>
<dbReference type="NCBIfam" id="TIGR01409">
    <property type="entry name" value="TAT_signal_seq"/>
    <property type="match status" value="1"/>
</dbReference>
<evidence type="ECO:0000256" key="4">
    <source>
        <dbReference type="ARBA" id="ARBA00022519"/>
    </source>
</evidence>
<evidence type="ECO:0000256" key="3">
    <source>
        <dbReference type="ARBA" id="ARBA00022475"/>
    </source>
</evidence>
<dbReference type="InterPro" id="IPR044527">
    <property type="entry name" value="NrtA/CpmA_ABC-bd_dom"/>
</dbReference>
<dbReference type="RefSeq" id="WP_108950053.1">
    <property type="nucleotide sequence ID" value="NZ_CP022187.1"/>
</dbReference>
<evidence type="ECO:0000256" key="2">
    <source>
        <dbReference type="ARBA" id="ARBA00022448"/>
    </source>
</evidence>
<evidence type="ECO:0000256" key="6">
    <source>
        <dbReference type="ARBA" id="ARBA00024031"/>
    </source>
</evidence>
<evidence type="ECO:0000313" key="8">
    <source>
        <dbReference type="Proteomes" id="UP000244930"/>
    </source>
</evidence>
<dbReference type="GO" id="GO:0012505">
    <property type="term" value="C:endomembrane system"/>
    <property type="evidence" value="ECO:0007669"/>
    <property type="project" value="UniProtKB-SubCell"/>
</dbReference>
<organism evidence="7 8">
    <name type="scientific">Parazoarcus communis</name>
    <dbReference type="NCBI Taxonomy" id="41977"/>
    <lineage>
        <taxon>Bacteria</taxon>
        <taxon>Pseudomonadati</taxon>
        <taxon>Pseudomonadota</taxon>
        <taxon>Betaproteobacteria</taxon>
        <taxon>Rhodocyclales</taxon>
        <taxon>Zoogloeaceae</taxon>
        <taxon>Parazoarcus</taxon>
    </lineage>
</organism>
<dbReference type="Gene3D" id="3.40.190.10">
    <property type="entry name" value="Periplasmic binding protein-like II"/>
    <property type="match status" value="2"/>
</dbReference>
<protein>
    <submittedName>
        <fullName evidence="7">Nitrate ABC transporter substrate-binding protein</fullName>
    </submittedName>
</protein>
<dbReference type="PANTHER" id="PTHR30024">
    <property type="entry name" value="ALIPHATIC SULFONATES-BINDING PROTEIN-RELATED"/>
    <property type="match status" value="1"/>
</dbReference>
<gene>
    <name evidence="7" type="ORF">CEW83_14975</name>
</gene>
<accession>A0A2U8GSY6</accession>
<dbReference type="InterPro" id="IPR019546">
    <property type="entry name" value="TAT_signal_bac_arc"/>
</dbReference>
<evidence type="ECO:0000256" key="1">
    <source>
        <dbReference type="ARBA" id="ARBA00004308"/>
    </source>
</evidence>
<dbReference type="SUPFAM" id="SSF53850">
    <property type="entry name" value="Periplasmic binding protein-like II"/>
    <property type="match status" value="1"/>
</dbReference>